<name>C4XE02_MYCFP</name>
<proteinExistence type="predicted"/>
<keyword evidence="1" id="KW-0812">Transmembrane</keyword>
<keyword evidence="3" id="KW-1185">Reference proteome</keyword>
<feature type="transmembrane region" description="Helical" evidence="1">
    <location>
        <begin position="130"/>
        <end position="149"/>
    </location>
</feature>
<dbReference type="EMBL" id="AP009608">
    <property type="protein sequence ID" value="BAH69374.1"/>
    <property type="molecule type" value="Genomic_DNA"/>
</dbReference>
<dbReference type="PATRIC" id="fig|496833.3.peg.529"/>
<evidence type="ECO:0000256" key="1">
    <source>
        <dbReference type="SAM" id="Phobius"/>
    </source>
</evidence>
<dbReference type="KEGG" id="mfp:MBIO_0109"/>
<accession>C4XE02</accession>
<keyword evidence="1" id="KW-0472">Membrane</keyword>
<dbReference type="Proteomes" id="UP000006810">
    <property type="component" value="Chromosome"/>
</dbReference>
<sequence>MGVFHMEEQLSIIDKIKKLSWIAFAANIATIGIGALASWLNLRNRDTTTNANTFVSTTQIVIYAAIIIIPLIFALVLKSFIFKATFNDERVITYYHMDCFYPRWRGSSIIAWGSVKWVIFVYFMKLVVNFILVCLIYLIGLFLFPLTYFKCKNYETDLKNNVKFNVDLYGEAK</sequence>
<feature type="transmembrane region" description="Helical" evidence="1">
    <location>
        <begin position="21"/>
        <end position="40"/>
    </location>
</feature>
<dbReference type="HOGENOM" id="CLU_1584666_0_0_14"/>
<feature type="transmembrane region" description="Helical" evidence="1">
    <location>
        <begin position="60"/>
        <end position="82"/>
    </location>
</feature>
<evidence type="ECO:0000313" key="2">
    <source>
        <dbReference type="EMBL" id="BAH69374.1"/>
    </source>
</evidence>
<gene>
    <name evidence="2" type="ordered locus">MBIO_0109</name>
</gene>
<evidence type="ECO:0000313" key="3">
    <source>
        <dbReference type="Proteomes" id="UP000006810"/>
    </source>
</evidence>
<keyword evidence="1" id="KW-1133">Transmembrane helix</keyword>
<reference evidence="2 3" key="1">
    <citation type="journal article" date="2009" name="Curr. Microbiol.">
        <title>Molecular cloning and expression of a novel cholinephosphotransferase involved in glycoglycerophospholipid biosynthesis of Mycoplasma fermentans.</title>
        <authorList>
            <person name="Ishida N."/>
            <person name="Irikura D."/>
            <person name="Matsuda K."/>
            <person name="Sato S."/>
            <person name="Asano K."/>
        </authorList>
    </citation>
    <scope>NUCLEOTIDE SEQUENCE [LARGE SCALE GENOMIC DNA]</scope>
    <source>
        <strain evidence="3">ATCC 19989 / NBRC 14854 / NCTC 10117 / PG18</strain>
    </source>
</reference>
<dbReference type="AlphaFoldDB" id="C4XE02"/>
<protein>
    <submittedName>
        <fullName evidence="2">Uncharacterized protein</fullName>
    </submittedName>
</protein>
<organism evidence="2 3">
    <name type="scientific">Mycoplasmopsis fermentans (strain ATCC 19989 / NBRC 14854 / NCTC 10117 / PG18)</name>
    <name type="common">Mycoplasma fermentans</name>
    <dbReference type="NCBI Taxonomy" id="496833"/>
    <lineage>
        <taxon>Bacteria</taxon>
        <taxon>Bacillati</taxon>
        <taxon>Mycoplasmatota</taxon>
        <taxon>Mycoplasmoidales</taxon>
        <taxon>Metamycoplasmataceae</taxon>
        <taxon>Mycoplasmopsis</taxon>
    </lineage>
</organism>